<accession>A0A5C0SDS0</accession>
<dbReference type="GO" id="GO:0004722">
    <property type="term" value="F:protein serine/threonine phosphatase activity"/>
    <property type="evidence" value="ECO:0007669"/>
    <property type="project" value="UniProtKB-EC"/>
</dbReference>
<protein>
    <submittedName>
        <fullName evidence="4">Stage II sporulation protein E</fullName>
        <ecNumber evidence="4">3.1.3.16</ecNumber>
    </submittedName>
</protein>
<feature type="transmembrane region" description="Helical" evidence="2">
    <location>
        <begin position="41"/>
        <end position="69"/>
    </location>
</feature>
<dbReference type="InterPro" id="IPR052016">
    <property type="entry name" value="Bact_Sigma-Reg"/>
</dbReference>
<feature type="transmembrane region" description="Helical" evidence="2">
    <location>
        <begin position="155"/>
        <end position="177"/>
    </location>
</feature>
<dbReference type="Pfam" id="PF07228">
    <property type="entry name" value="SpoIIE"/>
    <property type="match status" value="1"/>
</dbReference>
<gene>
    <name evidence="4" type="primary">spoIIE</name>
    <name evidence="4" type="ORF">FQB35_01185</name>
</gene>
<evidence type="ECO:0000256" key="2">
    <source>
        <dbReference type="SAM" id="Phobius"/>
    </source>
</evidence>
<dbReference type="SMART" id="SM00331">
    <property type="entry name" value="PP2C_SIG"/>
    <property type="match status" value="1"/>
</dbReference>
<feature type="transmembrane region" description="Helical" evidence="2">
    <location>
        <begin position="124"/>
        <end position="149"/>
    </location>
</feature>
<dbReference type="EC" id="3.1.3.16" evidence="4"/>
<name>A0A5C0SDS0_CRATE</name>
<feature type="transmembrane region" description="Helical" evidence="2">
    <location>
        <begin position="276"/>
        <end position="294"/>
    </location>
</feature>
<keyword evidence="2" id="KW-1133">Transmembrane helix</keyword>
<feature type="transmembrane region" description="Helical" evidence="2">
    <location>
        <begin position="252"/>
        <end position="270"/>
    </location>
</feature>
<sequence>MGGVKMVDKTDLMPYKREYGGQAKKVLKEKRIGDIYLSKNGIVLIFISILLGKANILGGLAPFGIAFFISLLTKEKKYGYLGFFVLLGVCTGNVGVSWTKYCIALALSFIIFSYIREKIRFKTFMIAFVGSMTMFASGVIYILATNFYLYDLFMIGFESVVVFVFIYILSYAIPILVQKTNRKILSNEELICVAILVAITISGLSDMAVAGYSIKNIFGILLTLIFAYNGGASVGASVGITIGIITSMSTMGTPIVIGIYGFSGLLAGIFKDLGKIGSAIGIVLGNAILTFYINGSTEVIIQLEEIMIAFTTFLFIPKAMMEYMEKFVNTNSFQLDKTYSERMNKIIYHRLREYAKAFSELAITYGNIAEKNKIIEQEDIANMVNEVVNKVCQNCGMCRSCWQNNFYSTYNDVVDVITYIEAYGRIKSNKIPDVLKRRCIRLDSLIERINDRFEIYKIHYEWQKKLFESRQLVAEQFKGVSDIIDDLSKEINMKVNFRTEVEDALYVAFDKEGISIDKVTVLEKENGKFEIEIEKRSCFDRKQCDEKIAPIVSKVIGRNVVRKKQHCTTEENRENCSFTLVESEKYRVTTGIARISKDDRGICGDSYSFMDLPDNKYMMAISDGMGSGEKAAKESQTTVSVLEQLMEAGFEKDIAIKTINSILVLKSSDETFSTMDLSMIDLYTGKVEFVKIGAASSFIKRVNGDIEVIKSTSLPIGILNNIDIESFGQRLNDGDFVIMMSDGVLDADQDIEEKEKWIIDALKKLNSRNPKAIADELLDMAIKKYGNKIEDDMTVMVSKVWEAK</sequence>
<dbReference type="PANTHER" id="PTHR43156">
    <property type="entry name" value="STAGE II SPORULATION PROTEIN E-RELATED"/>
    <property type="match status" value="1"/>
</dbReference>
<feature type="transmembrane region" description="Helical" evidence="2">
    <location>
        <begin position="81"/>
        <end position="112"/>
    </location>
</feature>
<keyword evidence="5" id="KW-1185">Reference proteome</keyword>
<dbReference type="PANTHER" id="PTHR43156:SF2">
    <property type="entry name" value="STAGE II SPORULATION PROTEIN E"/>
    <property type="match status" value="1"/>
</dbReference>
<feature type="domain" description="PPM-type phosphatase" evidence="3">
    <location>
        <begin position="589"/>
        <end position="800"/>
    </location>
</feature>
<dbReference type="KEGG" id="crs:FQB35_01185"/>
<proteinExistence type="predicted"/>
<feature type="transmembrane region" description="Helical" evidence="2">
    <location>
        <begin position="220"/>
        <end position="245"/>
    </location>
</feature>
<dbReference type="EMBL" id="CP042243">
    <property type="protein sequence ID" value="QEK11089.1"/>
    <property type="molecule type" value="Genomic_DNA"/>
</dbReference>
<dbReference type="OrthoDB" id="9763774at2"/>
<dbReference type="PROSITE" id="PS51746">
    <property type="entry name" value="PPM_2"/>
    <property type="match status" value="1"/>
</dbReference>
<evidence type="ECO:0000259" key="3">
    <source>
        <dbReference type="PROSITE" id="PS51746"/>
    </source>
</evidence>
<dbReference type="InterPro" id="IPR014221">
    <property type="entry name" value="SpoII_E"/>
</dbReference>
<dbReference type="InterPro" id="IPR045768">
    <property type="entry name" value="SpoIIE_N"/>
</dbReference>
<dbReference type="Proteomes" id="UP000324646">
    <property type="component" value="Chromosome"/>
</dbReference>
<organism evidence="4 5">
    <name type="scientific">Crassaminicella thermophila</name>
    <dbReference type="NCBI Taxonomy" id="2599308"/>
    <lineage>
        <taxon>Bacteria</taxon>
        <taxon>Bacillati</taxon>
        <taxon>Bacillota</taxon>
        <taxon>Clostridia</taxon>
        <taxon>Eubacteriales</taxon>
        <taxon>Clostridiaceae</taxon>
        <taxon>Crassaminicella</taxon>
    </lineage>
</organism>
<feature type="transmembrane region" description="Helical" evidence="2">
    <location>
        <begin position="189"/>
        <end position="214"/>
    </location>
</feature>
<evidence type="ECO:0000313" key="4">
    <source>
        <dbReference type="EMBL" id="QEK11089.1"/>
    </source>
</evidence>
<dbReference type="CDD" id="cd06174">
    <property type="entry name" value="MFS"/>
    <property type="match status" value="1"/>
</dbReference>
<keyword evidence="2" id="KW-0472">Membrane</keyword>
<evidence type="ECO:0000313" key="5">
    <source>
        <dbReference type="Proteomes" id="UP000324646"/>
    </source>
</evidence>
<feature type="transmembrane region" description="Helical" evidence="2">
    <location>
        <begin position="306"/>
        <end position="324"/>
    </location>
</feature>
<dbReference type="InterPro" id="IPR001932">
    <property type="entry name" value="PPM-type_phosphatase-like_dom"/>
</dbReference>
<dbReference type="Pfam" id="PF19732">
    <property type="entry name" value="SpoIIE_N"/>
    <property type="match status" value="1"/>
</dbReference>
<keyword evidence="1 4" id="KW-0378">Hydrolase</keyword>
<dbReference type="NCBIfam" id="TIGR02865">
    <property type="entry name" value="spore_II_E"/>
    <property type="match status" value="1"/>
</dbReference>
<dbReference type="SUPFAM" id="SSF81606">
    <property type="entry name" value="PP2C-like"/>
    <property type="match status" value="1"/>
</dbReference>
<dbReference type="Gene3D" id="3.60.40.10">
    <property type="entry name" value="PPM-type phosphatase domain"/>
    <property type="match status" value="1"/>
</dbReference>
<dbReference type="InterPro" id="IPR036457">
    <property type="entry name" value="PPM-type-like_dom_sf"/>
</dbReference>
<evidence type="ECO:0000256" key="1">
    <source>
        <dbReference type="ARBA" id="ARBA00022801"/>
    </source>
</evidence>
<dbReference type="AlphaFoldDB" id="A0A5C0SDS0"/>
<keyword evidence="2" id="KW-0812">Transmembrane</keyword>
<reference evidence="4 5" key="1">
    <citation type="submission" date="2019-07" db="EMBL/GenBank/DDBJ databases">
        <title>Complete genome of Crassaminicella thermophila SY095.</title>
        <authorList>
            <person name="Li X."/>
        </authorList>
    </citation>
    <scope>NUCLEOTIDE SEQUENCE [LARGE SCALE GENOMIC DNA]</scope>
    <source>
        <strain evidence="4 5">SY095</strain>
    </source>
</reference>